<dbReference type="GO" id="GO:0007346">
    <property type="term" value="P:regulation of mitotic cell cycle"/>
    <property type="evidence" value="ECO:0007669"/>
    <property type="project" value="TreeGrafter"/>
</dbReference>
<name>A0A852P5W9_9PASS</name>
<keyword evidence="7" id="KW-0067">ATP-binding</keyword>
<organism evidence="10 11">
    <name type="scientific">Atrichornis clamosus</name>
    <dbReference type="NCBI Taxonomy" id="449594"/>
    <lineage>
        <taxon>Eukaryota</taxon>
        <taxon>Metazoa</taxon>
        <taxon>Chordata</taxon>
        <taxon>Craniata</taxon>
        <taxon>Vertebrata</taxon>
        <taxon>Euteleostomi</taxon>
        <taxon>Archelosauria</taxon>
        <taxon>Archosauria</taxon>
        <taxon>Dinosauria</taxon>
        <taxon>Saurischia</taxon>
        <taxon>Theropoda</taxon>
        <taxon>Coelurosauria</taxon>
        <taxon>Aves</taxon>
        <taxon>Neognathae</taxon>
        <taxon>Neoaves</taxon>
        <taxon>Telluraves</taxon>
        <taxon>Australaves</taxon>
        <taxon>Passeriformes</taxon>
        <taxon>Menuridae</taxon>
        <taxon>Atrichornis</taxon>
    </lineage>
</organism>
<evidence type="ECO:0000256" key="1">
    <source>
        <dbReference type="ARBA" id="ARBA00004340"/>
    </source>
</evidence>
<sequence>APAGKAQGAVQKRYRAHSVLGRGGFSSVYAGTRLMDGIPVRVPEPWHGISPWHGTDGIVVLPQPNSTRVPLEVVLLDKVSSGCHGVIQLLEWFELPNYICMVMERP</sequence>
<dbReference type="PANTHER" id="PTHR22984:SF25">
    <property type="entry name" value="PROTEIN KINASE DOMAIN-CONTAINING PROTEIN"/>
    <property type="match status" value="1"/>
</dbReference>
<evidence type="ECO:0000256" key="4">
    <source>
        <dbReference type="ARBA" id="ARBA00022679"/>
    </source>
</evidence>
<reference evidence="10" key="1">
    <citation type="submission" date="2020-02" db="EMBL/GenBank/DDBJ databases">
        <title>Bird 10,000 Genomes (B10K) Project - Family phase.</title>
        <authorList>
            <person name="Zhang G."/>
        </authorList>
    </citation>
    <scope>NUCLEOTIDE SEQUENCE</scope>
    <source>
        <strain evidence="10">B10K-DU-029-61</strain>
        <tissue evidence="10">Blood</tissue>
    </source>
</reference>
<evidence type="ECO:0000256" key="9">
    <source>
        <dbReference type="ARBA" id="ARBA00048679"/>
    </source>
</evidence>
<keyword evidence="11" id="KW-1185">Reference proteome</keyword>
<accession>A0A852P5W9</accession>
<gene>
    <name evidence="10" type="primary">Pim1_4</name>
    <name evidence="10" type="ORF">ATRCLA_R00266</name>
</gene>
<keyword evidence="5" id="KW-0547">Nucleotide-binding</keyword>
<evidence type="ECO:0000313" key="11">
    <source>
        <dbReference type="Proteomes" id="UP000658642"/>
    </source>
</evidence>
<dbReference type="AlphaFoldDB" id="A0A852P5W9"/>
<comment type="subcellular location">
    <subcellularLocation>
        <location evidence="1">Host cell</location>
    </subcellularLocation>
</comment>
<dbReference type="GO" id="GO:0004674">
    <property type="term" value="F:protein serine/threonine kinase activity"/>
    <property type="evidence" value="ECO:0007669"/>
    <property type="project" value="UniProtKB-KW"/>
</dbReference>
<dbReference type="EMBL" id="WBMZ01010145">
    <property type="protein sequence ID" value="NXY20959.1"/>
    <property type="molecule type" value="Genomic_DNA"/>
</dbReference>
<evidence type="ECO:0000256" key="8">
    <source>
        <dbReference type="ARBA" id="ARBA00047899"/>
    </source>
</evidence>
<keyword evidence="3" id="KW-0723">Serine/threonine-protein kinase</keyword>
<comment type="catalytic activity">
    <reaction evidence="9">
        <text>L-seryl-[protein] + ATP = O-phospho-L-seryl-[protein] + ADP + H(+)</text>
        <dbReference type="Rhea" id="RHEA:17989"/>
        <dbReference type="Rhea" id="RHEA-COMP:9863"/>
        <dbReference type="Rhea" id="RHEA-COMP:11604"/>
        <dbReference type="ChEBI" id="CHEBI:15378"/>
        <dbReference type="ChEBI" id="CHEBI:29999"/>
        <dbReference type="ChEBI" id="CHEBI:30616"/>
        <dbReference type="ChEBI" id="CHEBI:83421"/>
        <dbReference type="ChEBI" id="CHEBI:456216"/>
        <dbReference type="EC" id="2.7.11.1"/>
    </reaction>
</comment>
<feature type="non-terminal residue" evidence="10">
    <location>
        <position position="106"/>
    </location>
</feature>
<comment type="catalytic activity">
    <reaction evidence="8">
        <text>L-threonyl-[protein] + ATP = O-phospho-L-threonyl-[protein] + ADP + H(+)</text>
        <dbReference type="Rhea" id="RHEA:46608"/>
        <dbReference type="Rhea" id="RHEA-COMP:11060"/>
        <dbReference type="Rhea" id="RHEA-COMP:11605"/>
        <dbReference type="ChEBI" id="CHEBI:15378"/>
        <dbReference type="ChEBI" id="CHEBI:30013"/>
        <dbReference type="ChEBI" id="CHEBI:30616"/>
        <dbReference type="ChEBI" id="CHEBI:61977"/>
        <dbReference type="ChEBI" id="CHEBI:456216"/>
        <dbReference type="EC" id="2.7.11.1"/>
    </reaction>
</comment>
<dbReference type="SUPFAM" id="SSF56112">
    <property type="entry name" value="Protein kinase-like (PK-like)"/>
    <property type="match status" value="1"/>
</dbReference>
<keyword evidence="6 10" id="KW-0418">Kinase</keyword>
<dbReference type="OrthoDB" id="10252171at2759"/>
<evidence type="ECO:0000256" key="5">
    <source>
        <dbReference type="ARBA" id="ARBA00022741"/>
    </source>
</evidence>
<dbReference type="EC" id="2.7.11.1" evidence="2"/>
<proteinExistence type="predicted"/>
<evidence type="ECO:0000256" key="2">
    <source>
        <dbReference type="ARBA" id="ARBA00012513"/>
    </source>
</evidence>
<evidence type="ECO:0000256" key="3">
    <source>
        <dbReference type="ARBA" id="ARBA00022527"/>
    </source>
</evidence>
<dbReference type="PANTHER" id="PTHR22984">
    <property type="entry name" value="SERINE/THREONINE-PROTEIN KINASE PIM"/>
    <property type="match status" value="1"/>
</dbReference>
<evidence type="ECO:0000313" key="10">
    <source>
        <dbReference type="EMBL" id="NXY20959.1"/>
    </source>
</evidence>
<dbReference type="InterPro" id="IPR011009">
    <property type="entry name" value="Kinase-like_dom_sf"/>
</dbReference>
<dbReference type="Proteomes" id="UP000658642">
    <property type="component" value="Unassembled WGS sequence"/>
</dbReference>
<dbReference type="GO" id="GO:0005737">
    <property type="term" value="C:cytoplasm"/>
    <property type="evidence" value="ECO:0007669"/>
    <property type="project" value="TreeGrafter"/>
</dbReference>
<dbReference type="InterPro" id="IPR051138">
    <property type="entry name" value="PIM_Ser/Thr_kinase"/>
</dbReference>
<dbReference type="GO" id="GO:0043657">
    <property type="term" value="C:host cell"/>
    <property type="evidence" value="ECO:0007669"/>
    <property type="project" value="UniProtKB-SubCell"/>
</dbReference>
<evidence type="ECO:0000256" key="7">
    <source>
        <dbReference type="ARBA" id="ARBA00022840"/>
    </source>
</evidence>
<keyword evidence="4" id="KW-0808">Transferase</keyword>
<comment type="caution">
    <text evidence="10">The sequence shown here is derived from an EMBL/GenBank/DDBJ whole genome shotgun (WGS) entry which is preliminary data.</text>
</comment>
<dbReference type="Gene3D" id="3.30.200.20">
    <property type="entry name" value="Phosphorylase Kinase, domain 1"/>
    <property type="match status" value="1"/>
</dbReference>
<dbReference type="GO" id="GO:0005524">
    <property type="term" value="F:ATP binding"/>
    <property type="evidence" value="ECO:0007669"/>
    <property type="project" value="UniProtKB-KW"/>
</dbReference>
<evidence type="ECO:0000256" key="6">
    <source>
        <dbReference type="ARBA" id="ARBA00022777"/>
    </source>
</evidence>
<dbReference type="GO" id="GO:0043066">
    <property type="term" value="P:negative regulation of apoptotic process"/>
    <property type="evidence" value="ECO:0007669"/>
    <property type="project" value="TreeGrafter"/>
</dbReference>
<protein>
    <recommendedName>
        <fullName evidence="2">non-specific serine/threonine protein kinase</fullName>
        <ecNumber evidence="2">2.7.11.1</ecNumber>
    </recommendedName>
</protein>
<feature type="non-terminal residue" evidence="10">
    <location>
        <position position="1"/>
    </location>
</feature>